<feature type="compositionally biased region" description="Low complexity" evidence="8">
    <location>
        <begin position="43"/>
        <end position="55"/>
    </location>
</feature>
<feature type="transmembrane region" description="Helical" evidence="9">
    <location>
        <begin position="505"/>
        <end position="526"/>
    </location>
</feature>
<accession>A0A9Q0K1J5</accession>
<dbReference type="Gene3D" id="3.10.120.10">
    <property type="entry name" value="Cytochrome b5-like heme/steroid binding domain"/>
    <property type="match status" value="1"/>
</dbReference>
<proteinExistence type="inferred from homology"/>
<feature type="transmembrane region" description="Helical" evidence="9">
    <location>
        <begin position="445"/>
        <end position="465"/>
    </location>
</feature>
<comment type="similarity">
    <text evidence="7">Belongs to the amino acid/polyamine transporter 2 family. Amino acid/auxin permease (AAAP) (TC 2.A.18.5) subfamily.</text>
</comment>
<dbReference type="GO" id="GO:0005774">
    <property type="term" value="C:vacuolar membrane"/>
    <property type="evidence" value="ECO:0007669"/>
    <property type="project" value="TreeGrafter"/>
</dbReference>
<dbReference type="SUPFAM" id="SSF55856">
    <property type="entry name" value="Cytochrome b5-like heme/steroid binding domain"/>
    <property type="match status" value="1"/>
</dbReference>
<dbReference type="PANTHER" id="PTHR22950">
    <property type="entry name" value="AMINO ACID TRANSPORTER"/>
    <property type="match status" value="1"/>
</dbReference>
<organism evidence="11 12">
    <name type="scientific">Protea cynaroides</name>
    <dbReference type="NCBI Taxonomy" id="273540"/>
    <lineage>
        <taxon>Eukaryota</taxon>
        <taxon>Viridiplantae</taxon>
        <taxon>Streptophyta</taxon>
        <taxon>Embryophyta</taxon>
        <taxon>Tracheophyta</taxon>
        <taxon>Spermatophyta</taxon>
        <taxon>Magnoliopsida</taxon>
        <taxon>Proteales</taxon>
        <taxon>Proteaceae</taxon>
        <taxon>Protea</taxon>
    </lineage>
</organism>
<name>A0A9Q0K1J5_9MAGN</name>
<evidence type="ECO:0000256" key="1">
    <source>
        <dbReference type="ARBA" id="ARBA00004141"/>
    </source>
</evidence>
<dbReference type="GO" id="GO:0015179">
    <property type="term" value="F:L-amino acid transmembrane transporter activity"/>
    <property type="evidence" value="ECO:0007669"/>
    <property type="project" value="TreeGrafter"/>
</dbReference>
<dbReference type="FunFam" id="1.20.1740.10:FF:000047">
    <property type="entry name" value="Amino acid transporter AVT1A"/>
    <property type="match status" value="1"/>
</dbReference>
<feature type="transmembrane region" description="Helical" evidence="9">
    <location>
        <begin position="262"/>
        <end position="283"/>
    </location>
</feature>
<feature type="transmembrane region" description="Helical" evidence="9">
    <location>
        <begin position="176"/>
        <end position="200"/>
    </location>
</feature>
<evidence type="ECO:0000256" key="5">
    <source>
        <dbReference type="ARBA" id="ARBA00022989"/>
    </source>
</evidence>
<protein>
    <recommendedName>
        <fullName evidence="10">Amino acid transporter transmembrane domain-containing protein</fullName>
    </recommendedName>
</protein>
<evidence type="ECO:0000256" key="8">
    <source>
        <dbReference type="SAM" id="MobiDB-lite"/>
    </source>
</evidence>
<keyword evidence="2" id="KW-0813">Transport</keyword>
<feature type="region of interest" description="Disordered" evidence="8">
    <location>
        <begin position="1"/>
        <end position="58"/>
    </location>
</feature>
<dbReference type="InterPro" id="IPR013057">
    <property type="entry name" value="AA_transpt_TM"/>
</dbReference>
<feature type="transmembrane region" description="Helical" evidence="9">
    <location>
        <begin position="290"/>
        <end position="311"/>
    </location>
</feature>
<keyword evidence="6 9" id="KW-0472">Membrane</keyword>
<keyword evidence="4" id="KW-0029">Amino-acid transport</keyword>
<comment type="subcellular location">
    <subcellularLocation>
        <location evidence="1">Membrane</location>
        <topology evidence="1">Multi-pass membrane protein</topology>
    </subcellularLocation>
</comment>
<evidence type="ECO:0000256" key="2">
    <source>
        <dbReference type="ARBA" id="ARBA00022448"/>
    </source>
</evidence>
<gene>
    <name evidence="11" type="ORF">NE237_025224</name>
</gene>
<dbReference type="Proteomes" id="UP001141806">
    <property type="component" value="Unassembled WGS sequence"/>
</dbReference>
<feature type="transmembrane region" description="Helical" evidence="9">
    <location>
        <begin position="471"/>
        <end position="493"/>
    </location>
</feature>
<keyword evidence="3 9" id="KW-0812">Transmembrane</keyword>
<reference evidence="11" key="1">
    <citation type="journal article" date="2023" name="Plant J.">
        <title>The genome of the king protea, Protea cynaroides.</title>
        <authorList>
            <person name="Chang J."/>
            <person name="Duong T.A."/>
            <person name="Schoeman C."/>
            <person name="Ma X."/>
            <person name="Roodt D."/>
            <person name="Barker N."/>
            <person name="Li Z."/>
            <person name="Van de Peer Y."/>
            <person name="Mizrachi E."/>
        </authorList>
    </citation>
    <scope>NUCLEOTIDE SEQUENCE</scope>
    <source>
        <tissue evidence="11">Young leaves</tissue>
    </source>
</reference>
<feature type="compositionally biased region" description="Low complexity" evidence="8">
    <location>
        <begin position="23"/>
        <end position="33"/>
    </location>
</feature>
<evidence type="ECO:0000259" key="10">
    <source>
        <dbReference type="Pfam" id="PF01490"/>
    </source>
</evidence>
<evidence type="ECO:0000256" key="9">
    <source>
        <dbReference type="SAM" id="Phobius"/>
    </source>
</evidence>
<evidence type="ECO:0000313" key="11">
    <source>
        <dbReference type="EMBL" id="KAJ4958113.1"/>
    </source>
</evidence>
<dbReference type="EMBL" id="JAMYWD010000010">
    <property type="protein sequence ID" value="KAJ4958113.1"/>
    <property type="molecule type" value="Genomic_DNA"/>
</dbReference>
<evidence type="ECO:0000256" key="6">
    <source>
        <dbReference type="ARBA" id="ARBA00023136"/>
    </source>
</evidence>
<evidence type="ECO:0000256" key="7">
    <source>
        <dbReference type="ARBA" id="ARBA00049662"/>
    </source>
</evidence>
<dbReference type="Pfam" id="PF01490">
    <property type="entry name" value="Aa_trans"/>
    <property type="match status" value="1"/>
</dbReference>
<dbReference type="OrthoDB" id="655540at2759"/>
<feature type="domain" description="Amino acid transporter transmembrane" evidence="10">
    <location>
        <begin position="147"/>
        <end position="522"/>
    </location>
</feature>
<evidence type="ECO:0000256" key="3">
    <source>
        <dbReference type="ARBA" id="ARBA00022692"/>
    </source>
</evidence>
<feature type="transmembrane region" description="Helical" evidence="9">
    <location>
        <begin position="364"/>
        <end position="387"/>
    </location>
</feature>
<feature type="transmembrane region" description="Helical" evidence="9">
    <location>
        <begin position="220"/>
        <end position="242"/>
    </location>
</feature>
<keyword evidence="12" id="KW-1185">Reference proteome</keyword>
<evidence type="ECO:0000256" key="4">
    <source>
        <dbReference type="ARBA" id="ARBA00022970"/>
    </source>
</evidence>
<feature type="transmembrane region" description="Helical" evidence="9">
    <location>
        <begin position="407"/>
        <end position="425"/>
    </location>
</feature>
<sequence length="575" mass="62139">MKKVSSEFFMENSVDEEIGENGNGNISSSSSSDGEAEVESEKASSSSGSAFPFSSQRWPQSYRETTDSFTIAASSSFGAFPRLPSVSFDLSTRSNQDLGAKSPLLSGYLRLDGNKDESDARIQSFFSDKSYMHEQLSGELPIGPGCSLTQTVFNGINVLAGVGILSTPFTVKEAGWASLGLLVFFAVICCCTGILLKYCFESKEGILTYPDIGEAAFGRFGRLFISIILYTELYSYCVEFIILEGDNLSRLFSGASLDWNGFHMDSVHFFGLLTALIVLPSVWLRDLRVISFLSAGGVIATILIVLSVFFVGTFDGIGFHQTGSALNWSGLPFAVGVYGFCFAGHSVFPNIYQSMADKTQYSKALIICFVLCTAIYGGFAIMGYLMFGPDTQSQITLNMPKHAIASQVALWTVVVNPLTKFAFLINPLARSLEELLPAGLSNAPLYFILLRTGLVISTVCVAFLLPSFGLVMALIGSLLSILVAVIMPSLCFLKIVRKATRLQVILSVSMVALGIISAAVGTPLPLPIPLGEITEEELKIYDGSDPEKPLLMAIKGKINDVSQSRAFSLLFGEYL</sequence>
<evidence type="ECO:0000313" key="12">
    <source>
        <dbReference type="Proteomes" id="UP001141806"/>
    </source>
</evidence>
<keyword evidence="5 9" id="KW-1133">Transmembrane helix</keyword>
<feature type="transmembrane region" description="Helical" evidence="9">
    <location>
        <begin position="331"/>
        <end position="352"/>
    </location>
</feature>
<dbReference type="AlphaFoldDB" id="A0A9Q0K1J5"/>
<dbReference type="PANTHER" id="PTHR22950:SF701">
    <property type="entry name" value="AMINO ACID TRANSPORTER AVT1A-LIKE"/>
    <property type="match status" value="1"/>
</dbReference>
<comment type="caution">
    <text evidence="11">The sequence shown here is derived from an EMBL/GenBank/DDBJ whole genome shotgun (WGS) entry which is preliminary data.</text>
</comment>
<dbReference type="InterPro" id="IPR036400">
    <property type="entry name" value="Cyt_B5-like_heme/steroid_sf"/>
</dbReference>